<dbReference type="InterPro" id="IPR042099">
    <property type="entry name" value="ANL_N_sf"/>
</dbReference>
<feature type="domain" description="AMP-binding enzyme C-terminal" evidence="2">
    <location>
        <begin position="482"/>
        <end position="557"/>
    </location>
</feature>
<dbReference type="Pfam" id="PF13193">
    <property type="entry name" value="AMP-binding_C"/>
    <property type="match status" value="1"/>
</dbReference>
<dbReference type="Gene3D" id="3.40.50.12780">
    <property type="entry name" value="N-terminal domain of ligase-like"/>
    <property type="match status" value="1"/>
</dbReference>
<dbReference type="RefSeq" id="WP_270046114.1">
    <property type="nucleotide sequence ID" value="NZ_JAPDOD010000078.1"/>
</dbReference>
<protein>
    <submittedName>
        <fullName evidence="3">Acyl-CoA synthetase</fullName>
    </submittedName>
</protein>
<dbReference type="PANTHER" id="PTHR43767">
    <property type="entry name" value="LONG-CHAIN-FATTY-ACID--COA LIGASE"/>
    <property type="match status" value="1"/>
</dbReference>
<dbReference type="PROSITE" id="PS00455">
    <property type="entry name" value="AMP_BINDING"/>
    <property type="match status" value="1"/>
</dbReference>
<dbReference type="InterPro" id="IPR000873">
    <property type="entry name" value="AMP-dep_synth/lig_dom"/>
</dbReference>
<sequence length="623" mass="65440">MSVVTSSPEQLWPATRDLAEIERVPLERRGLPASSYHALLRAAELWPQRPALHCLPDAERWEQPVSLTFADLAADVQRAASVFAGVGIGRRDAVAIVSVNCREMITAMLAAEAVGVAAPINPALAGEHAAGLVRLSGAKVIVAAGPELDEGIWSLARRLAAETRATALLALRPTAPVGPPPQLEPLAGMTVAHLETLARDAPANTEPAQAPRAGDLASYLHTGGTTGAPKLAARTHGNEVANAWMIGTRLETEGAMFAALPLFHTNALIVTLLAPLLRGRPVVWAGPLGYRDPALFKVFWRIVERYRIAAMSAVPTVYATLATLPLDADISSLRMPIVGAAPLPRAVIDAFLDRTGIELCEGYGLTEGTCASACHIPGLARAGVGVRLPYQQVRAARMESERWHPLPNGEVGTLLIKGPNVFAGYLVATPEGPVVEPGENVRDGWLKTGDLGWVDGDGNVRLSGRAKDLIIRGGHNIDPAVIEDALLEHSEVTAAAAVGRPDAHAGEVPVAYVTLTAGASATETQLRAWATAHVPEPAAAPKRVEIIDAIPVTAVGKPFKPELRRRVAEDVAREALAGRASSVTARLGDGQAIVVSVRGVDDPALQAALGAFSFGWENAGPAD</sequence>
<reference evidence="3" key="1">
    <citation type="submission" date="2022-10" db="EMBL/GenBank/DDBJ databases">
        <title>The WGS of Solirubrobacter ginsenosidimutans DSM 21036.</title>
        <authorList>
            <person name="Jiang Z."/>
        </authorList>
    </citation>
    <scope>NUCLEOTIDE SEQUENCE</scope>
    <source>
        <strain evidence="3">DSM 21036</strain>
    </source>
</reference>
<organism evidence="3 4">
    <name type="scientific">Solirubrobacter ginsenosidimutans</name>
    <dbReference type="NCBI Taxonomy" id="490573"/>
    <lineage>
        <taxon>Bacteria</taxon>
        <taxon>Bacillati</taxon>
        <taxon>Actinomycetota</taxon>
        <taxon>Thermoleophilia</taxon>
        <taxon>Solirubrobacterales</taxon>
        <taxon>Solirubrobacteraceae</taxon>
        <taxon>Solirubrobacter</taxon>
    </lineage>
</organism>
<evidence type="ECO:0000259" key="2">
    <source>
        <dbReference type="Pfam" id="PF13193"/>
    </source>
</evidence>
<comment type="caution">
    <text evidence="3">The sequence shown here is derived from an EMBL/GenBank/DDBJ whole genome shotgun (WGS) entry which is preliminary data.</text>
</comment>
<dbReference type="NCBIfam" id="NF005714">
    <property type="entry name" value="PRK07529.1"/>
    <property type="match status" value="1"/>
</dbReference>
<dbReference type="InterPro" id="IPR045851">
    <property type="entry name" value="AMP-bd_C_sf"/>
</dbReference>
<evidence type="ECO:0000313" key="4">
    <source>
        <dbReference type="Proteomes" id="UP001149140"/>
    </source>
</evidence>
<accession>A0A9X3S4N4</accession>
<dbReference type="SUPFAM" id="SSF56801">
    <property type="entry name" value="Acetyl-CoA synthetase-like"/>
    <property type="match status" value="1"/>
</dbReference>
<gene>
    <name evidence="3" type="ORF">OM076_41750</name>
</gene>
<dbReference type="Pfam" id="PF00501">
    <property type="entry name" value="AMP-binding"/>
    <property type="match status" value="1"/>
</dbReference>
<evidence type="ECO:0000259" key="1">
    <source>
        <dbReference type="Pfam" id="PF00501"/>
    </source>
</evidence>
<dbReference type="InterPro" id="IPR020845">
    <property type="entry name" value="AMP-binding_CS"/>
</dbReference>
<dbReference type="Gene3D" id="3.30.300.30">
    <property type="match status" value="1"/>
</dbReference>
<evidence type="ECO:0000313" key="3">
    <source>
        <dbReference type="EMBL" id="MDA0166860.1"/>
    </source>
</evidence>
<dbReference type="InterPro" id="IPR050237">
    <property type="entry name" value="ATP-dep_AMP-bd_enzyme"/>
</dbReference>
<dbReference type="InterPro" id="IPR025110">
    <property type="entry name" value="AMP-bd_C"/>
</dbReference>
<dbReference type="Proteomes" id="UP001149140">
    <property type="component" value="Unassembled WGS sequence"/>
</dbReference>
<dbReference type="GO" id="GO:0016878">
    <property type="term" value="F:acid-thiol ligase activity"/>
    <property type="evidence" value="ECO:0007669"/>
    <property type="project" value="UniProtKB-ARBA"/>
</dbReference>
<name>A0A9X3S4N4_9ACTN</name>
<keyword evidence="4" id="KW-1185">Reference proteome</keyword>
<proteinExistence type="predicted"/>
<dbReference type="AlphaFoldDB" id="A0A9X3S4N4"/>
<dbReference type="EMBL" id="JAPDOD010000078">
    <property type="protein sequence ID" value="MDA0166860.1"/>
    <property type="molecule type" value="Genomic_DNA"/>
</dbReference>
<feature type="domain" description="AMP-dependent synthetase/ligase" evidence="1">
    <location>
        <begin position="41"/>
        <end position="426"/>
    </location>
</feature>
<dbReference type="PANTHER" id="PTHR43767:SF1">
    <property type="entry name" value="NONRIBOSOMAL PEPTIDE SYNTHASE PES1 (EUROFUNG)-RELATED"/>
    <property type="match status" value="1"/>
</dbReference>